<dbReference type="InterPro" id="IPR002048">
    <property type="entry name" value="EF_hand_dom"/>
</dbReference>
<dbReference type="SUPFAM" id="SSF47473">
    <property type="entry name" value="EF-hand"/>
    <property type="match status" value="1"/>
</dbReference>
<accession>A0AAD3DRM6</accession>
<dbReference type="PROSITE" id="PS50222">
    <property type="entry name" value="EF_HAND_2"/>
    <property type="match status" value="2"/>
</dbReference>
<dbReference type="InterPro" id="IPR018247">
    <property type="entry name" value="EF_Hand_1_Ca_BS"/>
</dbReference>
<dbReference type="EMBL" id="BMAR01000010">
    <property type="protein sequence ID" value="GFR45428.1"/>
    <property type="molecule type" value="Genomic_DNA"/>
</dbReference>
<protein>
    <recommendedName>
        <fullName evidence="2">EF-hand domain-containing protein</fullName>
    </recommendedName>
</protein>
<evidence type="ECO:0000313" key="4">
    <source>
        <dbReference type="Proteomes" id="UP001054857"/>
    </source>
</evidence>
<comment type="caution">
    <text evidence="3">The sequence shown here is derived from an EMBL/GenBank/DDBJ whole genome shotgun (WGS) entry which is preliminary data.</text>
</comment>
<dbReference type="InterPro" id="IPR011992">
    <property type="entry name" value="EF-hand-dom_pair"/>
</dbReference>
<keyword evidence="1" id="KW-0106">Calcium</keyword>
<evidence type="ECO:0000313" key="3">
    <source>
        <dbReference type="EMBL" id="GFR45428.1"/>
    </source>
</evidence>
<name>A0AAD3DRM6_9CHLO</name>
<evidence type="ECO:0000256" key="1">
    <source>
        <dbReference type="ARBA" id="ARBA00022837"/>
    </source>
</evidence>
<dbReference type="PROSITE" id="PS00018">
    <property type="entry name" value="EF_HAND_1"/>
    <property type="match status" value="1"/>
</dbReference>
<gene>
    <name evidence="3" type="ORF">Agub_g6807</name>
</gene>
<keyword evidence="4" id="KW-1185">Reference proteome</keyword>
<feature type="domain" description="EF-hand" evidence="2">
    <location>
        <begin position="68"/>
        <end position="103"/>
    </location>
</feature>
<reference evidence="3 4" key="1">
    <citation type="journal article" date="2021" name="Sci. Rep.">
        <title>Genome sequencing of the multicellular alga Astrephomene provides insights into convergent evolution of germ-soma differentiation.</title>
        <authorList>
            <person name="Yamashita S."/>
            <person name="Yamamoto K."/>
            <person name="Matsuzaki R."/>
            <person name="Suzuki S."/>
            <person name="Yamaguchi H."/>
            <person name="Hirooka S."/>
            <person name="Minakuchi Y."/>
            <person name="Miyagishima S."/>
            <person name="Kawachi M."/>
            <person name="Toyoda A."/>
            <person name="Nozaki H."/>
        </authorList>
    </citation>
    <scope>NUCLEOTIDE SEQUENCE [LARGE SCALE GENOMIC DNA]</scope>
    <source>
        <strain evidence="3 4">NIES-4017</strain>
    </source>
</reference>
<sequence length="118" mass="13605">MPLKPEEEAELRYTYDALITLLSDDSAFDAVLHAVFTNIDSKRDGTLDHKELQRYIAETCEEMGLEAPHRSQCRGIFRQLDLNDDNAISTEELGVFLRHFFQEQVAICALKLRPPRRP</sequence>
<evidence type="ECO:0000259" key="2">
    <source>
        <dbReference type="PROSITE" id="PS50222"/>
    </source>
</evidence>
<proteinExistence type="predicted"/>
<organism evidence="3 4">
    <name type="scientific">Astrephomene gubernaculifera</name>
    <dbReference type="NCBI Taxonomy" id="47775"/>
    <lineage>
        <taxon>Eukaryota</taxon>
        <taxon>Viridiplantae</taxon>
        <taxon>Chlorophyta</taxon>
        <taxon>core chlorophytes</taxon>
        <taxon>Chlorophyceae</taxon>
        <taxon>CS clade</taxon>
        <taxon>Chlamydomonadales</taxon>
        <taxon>Astrephomenaceae</taxon>
        <taxon>Astrephomene</taxon>
    </lineage>
</organism>
<dbReference type="SMART" id="SM00054">
    <property type="entry name" value="EFh"/>
    <property type="match status" value="2"/>
</dbReference>
<dbReference type="GO" id="GO:0005509">
    <property type="term" value="F:calcium ion binding"/>
    <property type="evidence" value="ECO:0007669"/>
    <property type="project" value="InterPro"/>
</dbReference>
<dbReference type="Proteomes" id="UP001054857">
    <property type="component" value="Unassembled WGS sequence"/>
</dbReference>
<dbReference type="AlphaFoldDB" id="A0AAD3DRM6"/>
<dbReference type="Gene3D" id="1.10.238.10">
    <property type="entry name" value="EF-hand"/>
    <property type="match status" value="1"/>
</dbReference>
<dbReference type="Pfam" id="PF13202">
    <property type="entry name" value="EF-hand_5"/>
    <property type="match status" value="2"/>
</dbReference>
<feature type="domain" description="EF-hand" evidence="2">
    <location>
        <begin position="27"/>
        <end position="62"/>
    </location>
</feature>